<dbReference type="InterPro" id="IPR011009">
    <property type="entry name" value="Kinase-like_dom_sf"/>
</dbReference>
<dbReference type="Gene3D" id="3.90.1200.10">
    <property type="match status" value="1"/>
</dbReference>
<gene>
    <name evidence="2" type="ORF">BCF33_2033</name>
</gene>
<name>A0A2T0X2N3_9RHOB</name>
<comment type="caution">
    <text evidence="2">The sequence shown here is derived from an EMBL/GenBank/DDBJ whole genome shotgun (WGS) entry which is preliminary data.</text>
</comment>
<organism evidence="2 3">
    <name type="scientific">Hasllibacter halocynthiae</name>
    <dbReference type="NCBI Taxonomy" id="595589"/>
    <lineage>
        <taxon>Bacteria</taxon>
        <taxon>Pseudomonadati</taxon>
        <taxon>Pseudomonadota</taxon>
        <taxon>Alphaproteobacteria</taxon>
        <taxon>Rhodobacterales</taxon>
        <taxon>Roseobacteraceae</taxon>
        <taxon>Hasllibacter</taxon>
    </lineage>
</organism>
<evidence type="ECO:0000313" key="3">
    <source>
        <dbReference type="Proteomes" id="UP000238801"/>
    </source>
</evidence>
<dbReference type="Pfam" id="PF01636">
    <property type="entry name" value="APH"/>
    <property type="match status" value="1"/>
</dbReference>
<keyword evidence="3" id="KW-1185">Reference proteome</keyword>
<evidence type="ECO:0000313" key="2">
    <source>
        <dbReference type="EMBL" id="PRY93167.1"/>
    </source>
</evidence>
<feature type="domain" description="Aminoglycoside phosphotransferase" evidence="1">
    <location>
        <begin position="23"/>
        <end position="243"/>
    </location>
</feature>
<reference evidence="2 3" key="1">
    <citation type="submission" date="2018-03" db="EMBL/GenBank/DDBJ databases">
        <title>Genomic Encyclopedia of Archaeal and Bacterial Type Strains, Phase II (KMG-II): from individual species to whole genera.</title>
        <authorList>
            <person name="Goeker M."/>
        </authorList>
    </citation>
    <scope>NUCLEOTIDE SEQUENCE [LARGE SCALE GENOMIC DNA]</scope>
    <source>
        <strain evidence="2 3">DSM 29318</strain>
    </source>
</reference>
<dbReference type="AlphaFoldDB" id="A0A2T0X2N3"/>
<protein>
    <recommendedName>
        <fullName evidence="1">Aminoglycoside phosphotransferase domain-containing protein</fullName>
    </recommendedName>
</protein>
<dbReference type="RefSeq" id="WP_106160781.1">
    <property type="nucleotide sequence ID" value="NZ_PVTT01000002.1"/>
</dbReference>
<proteinExistence type="predicted"/>
<dbReference type="Proteomes" id="UP000238801">
    <property type="component" value="Unassembled WGS sequence"/>
</dbReference>
<evidence type="ECO:0000259" key="1">
    <source>
        <dbReference type="Pfam" id="PF01636"/>
    </source>
</evidence>
<dbReference type="OrthoDB" id="9809275at2"/>
<sequence>MPERAAKVAAFLRRAGRAGDGRTPLAGDAGLRRYERLKGPEGSFVLMDADPGLGEDVRPFLDVAARLAALGLRPPRIVAEDPVEGLLLLEDFGDDLLARVLEREPGREGALYARAADVLTRIDGAGAPRGLPRYAADEMADAAALAWRWYAGREDPCPWRDALRDRIAEVCGGPATMALRDFHAENLVVLGDGGLGLLDFQDAALAPAGYDLVSLVQDARRDVSPAVAEAAVARFAAATGRDRAGLDAALAVMGLQRAVRVLMICARLSLHFGRPRYVRLIPRVWGQVQRNLAHPAAAPLAPILDLPAPSEGVLTDLEARCGTVPTL</sequence>
<dbReference type="EMBL" id="PVTT01000002">
    <property type="protein sequence ID" value="PRY93167.1"/>
    <property type="molecule type" value="Genomic_DNA"/>
</dbReference>
<dbReference type="InterPro" id="IPR002575">
    <property type="entry name" value="Aminoglycoside_PTrfase"/>
</dbReference>
<dbReference type="Gene3D" id="3.30.200.20">
    <property type="entry name" value="Phosphorylase Kinase, domain 1"/>
    <property type="match status" value="1"/>
</dbReference>
<dbReference type="SUPFAM" id="SSF56112">
    <property type="entry name" value="Protein kinase-like (PK-like)"/>
    <property type="match status" value="1"/>
</dbReference>
<accession>A0A2T0X2N3</accession>